<dbReference type="AlphaFoldDB" id="A0A7S2PBP5"/>
<keyword evidence="1" id="KW-0732">Signal</keyword>
<gene>
    <name evidence="2" type="ORF">SMAR0320_LOCUS6241</name>
</gene>
<organism evidence="2">
    <name type="scientific">Skeletonema marinoi</name>
    <dbReference type="NCBI Taxonomy" id="267567"/>
    <lineage>
        <taxon>Eukaryota</taxon>
        <taxon>Sar</taxon>
        <taxon>Stramenopiles</taxon>
        <taxon>Ochrophyta</taxon>
        <taxon>Bacillariophyta</taxon>
        <taxon>Coscinodiscophyceae</taxon>
        <taxon>Thalassiosirophycidae</taxon>
        <taxon>Thalassiosirales</taxon>
        <taxon>Skeletonemataceae</taxon>
        <taxon>Skeletonema</taxon>
        <taxon>Skeletonema marinoi-dohrnii complex</taxon>
    </lineage>
</organism>
<protein>
    <submittedName>
        <fullName evidence="2">Uncharacterized protein</fullName>
    </submittedName>
</protein>
<evidence type="ECO:0000256" key="1">
    <source>
        <dbReference type="SAM" id="SignalP"/>
    </source>
</evidence>
<evidence type="ECO:0000313" key="2">
    <source>
        <dbReference type="EMBL" id="CAD9588932.1"/>
    </source>
</evidence>
<feature type="signal peptide" evidence="1">
    <location>
        <begin position="1"/>
        <end position="28"/>
    </location>
</feature>
<sequence length="304" mass="32142">MPAVLRLTSSAAGAVLTLLLLSVRSVSSVLVDDNNDFTLERSLQLNSNVTILNDGAVHTINEKFYRKSFHVRNTTLILEKGGSIVAAEDWPGIRLVTSSTFNMLNGGIVQGWQDTPAVELHNGQSSDDTASFADIYGGAIIGGKSVDGVGGDAFYVHGFGTKANIFGGLFMGGIGQDDNMEGLSIIVQNFASVHIYSGSFQGEMEVGKGSNIIFYGCFLQYVATITGEFVDGTQLDVVVKTKNDGKVSLVAVSEQVCDTQPSMQPTGFPTISPRPTPAVSYGEMMRPCLVSASILLAVLLAGLS</sequence>
<name>A0A7S2PBP5_9STRA</name>
<dbReference type="EMBL" id="HBGZ01008716">
    <property type="protein sequence ID" value="CAD9588932.1"/>
    <property type="molecule type" value="Transcribed_RNA"/>
</dbReference>
<accession>A0A7S2PBP5</accession>
<feature type="chain" id="PRO_5031120119" evidence="1">
    <location>
        <begin position="29"/>
        <end position="304"/>
    </location>
</feature>
<proteinExistence type="predicted"/>
<reference evidence="2" key="1">
    <citation type="submission" date="2021-01" db="EMBL/GenBank/DDBJ databases">
        <authorList>
            <person name="Corre E."/>
            <person name="Pelletier E."/>
            <person name="Niang G."/>
            <person name="Scheremetjew M."/>
            <person name="Finn R."/>
            <person name="Kale V."/>
            <person name="Holt S."/>
            <person name="Cochrane G."/>
            <person name="Meng A."/>
            <person name="Brown T."/>
            <person name="Cohen L."/>
        </authorList>
    </citation>
    <scope>NUCLEOTIDE SEQUENCE</scope>
    <source>
        <strain evidence="2">SM1012Den-03</strain>
    </source>
</reference>